<keyword evidence="1" id="KW-1133">Transmembrane helix</keyword>
<dbReference type="Proteomes" id="UP000886595">
    <property type="component" value="Unassembled WGS sequence"/>
</dbReference>
<comment type="caution">
    <text evidence="2">The sequence shown here is derived from an EMBL/GenBank/DDBJ whole genome shotgun (WGS) entry which is preliminary data.</text>
</comment>
<feature type="transmembrane region" description="Helical" evidence="1">
    <location>
        <begin position="5"/>
        <end position="23"/>
    </location>
</feature>
<evidence type="ECO:0000256" key="1">
    <source>
        <dbReference type="SAM" id="Phobius"/>
    </source>
</evidence>
<dbReference type="AlphaFoldDB" id="A0A8X7PTH2"/>
<keyword evidence="1" id="KW-0812">Transmembrane</keyword>
<protein>
    <submittedName>
        <fullName evidence="2">Uncharacterized protein</fullName>
    </submittedName>
</protein>
<reference evidence="2 3" key="1">
    <citation type="submission" date="2020-02" db="EMBL/GenBank/DDBJ databases">
        <authorList>
            <person name="Ma Q."/>
            <person name="Huang Y."/>
            <person name="Song X."/>
            <person name="Pei D."/>
        </authorList>
    </citation>
    <scope>NUCLEOTIDE SEQUENCE [LARGE SCALE GENOMIC DNA]</scope>
    <source>
        <strain evidence="2">Sxm20200214</strain>
        <tissue evidence="2">Leaf</tissue>
    </source>
</reference>
<gene>
    <name evidence="2" type="ORF">Bca52824_075647</name>
</gene>
<organism evidence="2 3">
    <name type="scientific">Brassica carinata</name>
    <name type="common">Ethiopian mustard</name>
    <name type="synonym">Abyssinian cabbage</name>
    <dbReference type="NCBI Taxonomy" id="52824"/>
    <lineage>
        <taxon>Eukaryota</taxon>
        <taxon>Viridiplantae</taxon>
        <taxon>Streptophyta</taxon>
        <taxon>Embryophyta</taxon>
        <taxon>Tracheophyta</taxon>
        <taxon>Spermatophyta</taxon>
        <taxon>Magnoliopsida</taxon>
        <taxon>eudicotyledons</taxon>
        <taxon>Gunneridae</taxon>
        <taxon>Pentapetalae</taxon>
        <taxon>rosids</taxon>
        <taxon>malvids</taxon>
        <taxon>Brassicales</taxon>
        <taxon>Brassicaceae</taxon>
        <taxon>Brassiceae</taxon>
        <taxon>Brassica</taxon>
    </lineage>
</organism>
<evidence type="ECO:0000313" key="3">
    <source>
        <dbReference type="Proteomes" id="UP000886595"/>
    </source>
</evidence>
<evidence type="ECO:0000313" key="2">
    <source>
        <dbReference type="EMBL" id="KAG2256353.1"/>
    </source>
</evidence>
<proteinExistence type="predicted"/>
<keyword evidence="3" id="KW-1185">Reference proteome</keyword>
<name>A0A8X7PTH2_BRACI</name>
<feature type="transmembrane region" description="Helical" evidence="1">
    <location>
        <begin position="52"/>
        <end position="76"/>
    </location>
</feature>
<dbReference type="EMBL" id="JAAMPC010000015">
    <property type="protein sequence ID" value="KAG2256353.1"/>
    <property type="molecule type" value="Genomic_DNA"/>
</dbReference>
<sequence length="87" mass="9587">MGIRYLSVSVASTALSFVGLQVWTELSLDRLRADGLIAKNISLGDSEHALELLLGSYFTIALLTNFVLNVYILLILSQGKSYIFYSV</sequence>
<keyword evidence="1" id="KW-0472">Membrane</keyword>
<dbReference type="OrthoDB" id="7759664at2759"/>
<accession>A0A8X7PTH2</accession>